<proteinExistence type="predicted"/>
<dbReference type="InterPro" id="IPR051564">
    <property type="entry name" value="LRR_receptor-like_kinase"/>
</dbReference>
<evidence type="ECO:0000313" key="3">
    <source>
        <dbReference type="Proteomes" id="UP000222542"/>
    </source>
</evidence>
<dbReference type="Gramene" id="PHT90095">
    <property type="protein sequence ID" value="PHT90095"/>
    <property type="gene ID" value="T459_05208"/>
</dbReference>
<dbReference type="Gene3D" id="1.10.510.10">
    <property type="entry name" value="Transferase(Phosphotransferase) domain 1"/>
    <property type="match status" value="1"/>
</dbReference>
<feature type="domain" description="Serine-threonine/tyrosine-protein kinase catalytic" evidence="1">
    <location>
        <begin position="62"/>
        <end position="154"/>
    </location>
</feature>
<reference evidence="2 3" key="1">
    <citation type="journal article" date="2014" name="Nat. Genet.">
        <title>Genome sequence of the hot pepper provides insights into the evolution of pungency in Capsicum species.</title>
        <authorList>
            <person name="Kim S."/>
            <person name="Park M."/>
            <person name="Yeom S.I."/>
            <person name="Kim Y.M."/>
            <person name="Lee J.M."/>
            <person name="Lee H.A."/>
            <person name="Seo E."/>
            <person name="Choi J."/>
            <person name="Cheong K."/>
            <person name="Kim K.T."/>
            <person name="Jung K."/>
            <person name="Lee G.W."/>
            <person name="Oh S.K."/>
            <person name="Bae C."/>
            <person name="Kim S.B."/>
            <person name="Lee H.Y."/>
            <person name="Kim S.Y."/>
            <person name="Kim M.S."/>
            <person name="Kang B.C."/>
            <person name="Jo Y.D."/>
            <person name="Yang H.B."/>
            <person name="Jeong H.J."/>
            <person name="Kang W.H."/>
            <person name="Kwon J.K."/>
            <person name="Shin C."/>
            <person name="Lim J.Y."/>
            <person name="Park J.H."/>
            <person name="Huh J.H."/>
            <person name="Kim J.S."/>
            <person name="Kim B.D."/>
            <person name="Cohen O."/>
            <person name="Paran I."/>
            <person name="Suh M.C."/>
            <person name="Lee S.B."/>
            <person name="Kim Y.K."/>
            <person name="Shin Y."/>
            <person name="Noh S.J."/>
            <person name="Park J."/>
            <person name="Seo Y.S."/>
            <person name="Kwon S.Y."/>
            <person name="Kim H.A."/>
            <person name="Park J.M."/>
            <person name="Kim H.J."/>
            <person name="Choi S.B."/>
            <person name="Bosland P.W."/>
            <person name="Reeves G."/>
            <person name="Jo S.H."/>
            <person name="Lee B.W."/>
            <person name="Cho H.T."/>
            <person name="Choi H.S."/>
            <person name="Lee M.S."/>
            <person name="Yu Y."/>
            <person name="Do Choi Y."/>
            <person name="Park B.S."/>
            <person name="van Deynze A."/>
            <person name="Ashrafi H."/>
            <person name="Hill T."/>
            <person name="Kim W.T."/>
            <person name="Pai H.S."/>
            <person name="Ahn H.K."/>
            <person name="Yeam I."/>
            <person name="Giovannoni J.J."/>
            <person name="Rose J.K."/>
            <person name="Sorensen I."/>
            <person name="Lee S.J."/>
            <person name="Kim R.W."/>
            <person name="Choi I.Y."/>
            <person name="Choi B.S."/>
            <person name="Lim J.S."/>
            <person name="Lee Y.H."/>
            <person name="Choi D."/>
        </authorList>
    </citation>
    <scope>NUCLEOTIDE SEQUENCE [LARGE SCALE GENOMIC DNA]</scope>
    <source>
        <strain evidence="3">cv. CM334</strain>
    </source>
</reference>
<dbReference type="InterPro" id="IPR011009">
    <property type="entry name" value="Kinase-like_dom_sf"/>
</dbReference>
<sequence>MIMRRRRKTINAEDEWSPEGFDANNLLGSGSFASVYKETLADGMIVAVKVFNVQMEEYGLEGLISERSDVYSYGIMLLETFTKKKPNDEMFTGDLNLRSFVHNSLPDELDQVIDADEQNLSQKLQCVSSIMELAMNCTSNIPVERTNMTDVEAALGRISFS</sequence>
<reference evidence="2 3" key="2">
    <citation type="journal article" date="2017" name="Genome Biol.">
        <title>New reference genome sequences of hot pepper reveal the massive evolution of plant disease-resistance genes by retroduplication.</title>
        <authorList>
            <person name="Kim S."/>
            <person name="Park J."/>
            <person name="Yeom S.I."/>
            <person name="Kim Y.M."/>
            <person name="Seo E."/>
            <person name="Kim K.T."/>
            <person name="Kim M.S."/>
            <person name="Lee J.M."/>
            <person name="Cheong K."/>
            <person name="Shin H.S."/>
            <person name="Kim S.B."/>
            <person name="Han K."/>
            <person name="Lee J."/>
            <person name="Park M."/>
            <person name="Lee H.A."/>
            <person name="Lee H.Y."/>
            <person name="Lee Y."/>
            <person name="Oh S."/>
            <person name="Lee J.H."/>
            <person name="Choi E."/>
            <person name="Choi E."/>
            <person name="Lee S.E."/>
            <person name="Jeon J."/>
            <person name="Kim H."/>
            <person name="Choi G."/>
            <person name="Song H."/>
            <person name="Lee J."/>
            <person name="Lee S.C."/>
            <person name="Kwon J.K."/>
            <person name="Lee H.Y."/>
            <person name="Koo N."/>
            <person name="Hong Y."/>
            <person name="Kim R.W."/>
            <person name="Kang W.H."/>
            <person name="Huh J.H."/>
            <person name="Kang B.C."/>
            <person name="Yang T.J."/>
            <person name="Lee Y.H."/>
            <person name="Bennetzen J.L."/>
            <person name="Choi D."/>
        </authorList>
    </citation>
    <scope>NUCLEOTIDE SEQUENCE [LARGE SCALE GENOMIC DNA]</scope>
    <source>
        <strain evidence="3">cv. CM334</strain>
    </source>
</reference>
<keyword evidence="3" id="KW-1185">Reference proteome</keyword>
<dbReference type="AlphaFoldDB" id="A0A2G3A771"/>
<gene>
    <name evidence="2" type="ORF">T459_05208</name>
</gene>
<evidence type="ECO:0000313" key="2">
    <source>
        <dbReference type="EMBL" id="PHT90095.1"/>
    </source>
</evidence>
<dbReference type="GO" id="GO:0016020">
    <property type="term" value="C:membrane"/>
    <property type="evidence" value="ECO:0000318"/>
    <property type="project" value="GO_Central"/>
</dbReference>
<organism evidence="2 3">
    <name type="scientific">Capsicum annuum</name>
    <name type="common">Capsicum pepper</name>
    <dbReference type="NCBI Taxonomy" id="4072"/>
    <lineage>
        <taxon>Eukaryota</taxon>
        <taxon>Viridiplantae</taxon>
        <taxon>Streptophyta</taxon>
        <taxon>Embryophyta</taxon>
        <taxon>Tracheophyta</taxon>
        <taxon>Spermatophyta</taxon>
        <taxon>Magnoliopsida</taxon>
        <taxon>eudicotyledons</taxon>
        <taxon>Gunneridae</taxon>
        <taxon>Pentapetalae</taxon>
        <taxon>asterids</taxon>
        <taxon>lamiids</taxon>
        <taxon>Solanales</taxon>
        <taxon>Solanaceae</taxon>
        <taxon>Solanoideae</taxon>
        <taxon>Capsiceae</taxon>
        <taxon>Capsicum</taxon>
    </lineage>
</organism>
<dbReference type="SUPFAM" id="SSF56112">
    <property type="entry name" value="Protein kinase-like (PK-like)"/>
    <property type="match status" value="2"/>
</dbReference>
<dbReference type="EMBL" id="AYRZ02000002">
    <property type="protein sequence ID" value="PHT90095.1"/>
    <property type="molecule type" value="Genomic_DNA"/>
</dbReference>
<name>A0A2G3A771_CAPAN</name>
<protein>
    <recommendedName>
        <fullName evidence="1">Serine-threonine/tyrosine-protein kinase catalytic domain-containing protein</fullName>
    </recommendedName>
</protein>
<dbReference type="PANTHER" id="PTHR48055:SF36">
    <property type="entry name" value="PROTEIN KINASE, PLANT-TYPE, PUTATIVE-RELATED"/>
    <property type="match status" value="1"/>
</dbReference>
<dbReference type="Pfam" id="PF07714">
    <property type="entry name" value="PK_Tyr_Ser-Thr"/>
    <property type="match status" value="1"/>
</dbReference>
<dbReference type="OMA" id="MFLETFI"/>
<dbReference type="GO" id="GO:0004674">
    <property type="term" value="F:protein serine/threonine kinase activity"/>
    <property type="evidence" value="ECO:0000318"/>
    <property type="project" value="GO_Central"/>
</dbReference>
<comment type="caution">
    <text evidence="2">The sequence shown here is derived from an EMBL/GenBank/DDBJ whole genome shotgun (WGS) entry which is preliminary data.</text>
</comment>
<dbReference type="InterPro" id="IPR001245">
    <property type="entry name" value="Ser-Thr/Tyr_kinase_cat_dom"/>
</dbReference>
<evidence type="ECO:0000259" key="1">
    <source>
        <dbReference type="Pfam" id="PF07714"/>
    </source>
</evidence>
<accession>A0A2G3A771</accession>
<dbReference type="STRING" id="4072.A0A2G3A771"/>
<dbReference type="PANTHER" id="PTHR48055">
    <property type="entry name" value="LEUCINE-RICH REPEAT RECEPTOR PROTEIN KINASE EMS1"/>
    <property type="match status" value="1"/>
</dbReference>
<dbReference type="Proteomes" id="UP000222542">
    <property type="component" value="Unassembled WGS sequence"/>
</dbReference>